<dbReference type="Proteomes" id="UP000288216">
    <property type="component" value="Unassembled WGS sequence"/>
</dbReference>
<keyword evidence="2" id="KW-1185">Reference proteome</keyword>
<evidence type="ECO:0000313" key="2">
    <source>
        <dbReference type="Proteomes" id="UP000288216"/>
    </source>
</evidence>
<name>A0A401Q720_SCYTO</name>
<dbReference type="AlphaFoldDB" id="A0A401Q720"/>
<sequence>SFDSYIILTHYKCFLYDFDDVDSFGNASCPNMNSAACSSHLSTQFNKARNEIRERGDSSTTQFILRSNLDSEA</sequence>
<feature type="non-terminal residue" evidence="1">
    <location>
        <position position="1"/>
    </location>
</feature>
<evidence type="ECO:0000313" key="1">
    <source>
        <dbReference type="EMBL" id="GCB81166.1"/>
    </source>
</evidence>
<accession>A0A401Q720</accession>
<dbReference type="EMBL" id="BFAA01021336">
    <property type="protein sequence ID" value="GCB81166.1"/>
    <property type="molecule type" value="Genomic_DNA"/>
</dbReference>
<proteinExistence type="predicted"/>
<protein>
    <submittedName>
        <fullName evidence="1">Uncharacterized protein</fullName>
    </submittedName>
</protein>
<comment type="caution">
    <text evidence="1">The sequence shown here is derived from an EMBL/GenBank/DDBJ whole genome shotgun (WGS) entry which is preliminary data.</text>
</comment>
<reference evidence="1 2" key="1">
    <citation type="journal article" date="2018" name="Nat. Ecol. Evol.">
        <title>Shark genomes provide insights into elasmobranch evolution and the origin of vertebrates.</title>
        <authorList>
            <person name="Hara Y"/>
            <person name="Yamaguchi K"/>
            <person name="Onimaru K"/>
            <person name="Kadota M"/>
            <person name="Koyanagi M"/>
            <person name="Keeley SD"/>
            <person name="Tatsumi K"/>
            <person name="Tanaka K"/>
            <person name="Motone F"/>
            <person name="Kageyama Y"/>
            <person name="Nozu R"/>
            <person name="Adachi N"/>
            <person name="Nishimura O"/>
            <person name="Nakagawa R"/>
            <person name="Tanegashima C"/>
            <person name="Kiyatake I"/>
            <person name="Matsumoto R"/>
            <person name="Murakumo K"/>
            <person name="Nishida K"/>
            <person name="Terakita A"/>
            <person name="Kuratani S"/>
            <person name="Sato K"/>
            <person name="Hyodo S Kuraku.S."/>
        </authorList>
    </citation>
    <scope>NUCLEOTIDE SEQUENCE [LARGE SCALE GENOMIC DNA]</scope>
</reference>
<gene>
    <name evidence="1" type="ORF">scyTo_0022128</name>
</gene>
<organism evidence="1 2">
    <name type="scientific">Scyliorhinus torazame</name>
    <name type="common">Cloudy catshark</name>
    <name type="synonym">Catulus torazame</name>
    <dbReference type="NCBI Taxonomy" id="75743"/>
    <lineage>
        <taxon>Eukaryota</taxon>
        <taxon>Metazoa</taxon>
        <taxon>Chordata</taxon>
        <taxon>Craniata</taxon>
        <taxon>Vertebrata</taxon>
        <taxon>Chondrichthyes</taxon>
        <taxon>Elasmobranchii</taxon>
        <taxon>Galeomorphii</taxon>
        <taxon>Galeoidea</taxon>
        <taxon>Carcharhiniformes</taxon>
        <taxon>Scyliorhinidae</taxon>
        <taxon>Scyliorhinus</taxon>
    </lineage>
</organism>